<dbReference type="EC" id="2.1.1.176" evidence="4"/>
<keyword evidence="6" id="KW-0698">rRNA processing</keyword>
<dbReference type="CDD" id="cd02440">
    <property type="entry name" value="AdoMet_MTases"/>
    <property type="match status" value="1"/>
</dbReference>
<evidence type="ECO:0000256" key="15">
    <source>
        <dbReference type="SAM" id="MobiDB-lite"/>
    </source>
</evidence>
<dbReference type="PRINTS" id="PR02008">
    <property type="entry name" value="RCMTFAMILY"/>
</dbReference>
<evidence type="ECO:0000256" key="12">
    <source>
        <dbReference type="ARBA" id="ARBA00031088"/>
    </source>
</evidence>
<dbReference type="InterPro" id="IPR006027">
    <property type="entry name" value="NusB_RsmB_TIM44"/>
</dbReference>
<dbReference type="Proteomes" id="UP000315949">
    <property type="component" value="Unassembled WGS sequence"/>
</dbReference>
<evidence type="ECO:0000313" key="18">
    <source>
        <dbReference type="Proteomes" id="UP000315949"/>
    </source>
</evidence>
<dbReference type="PROSITE" id="PS51686">
    <property type="entry name" value="SAM_MT_RSMB_NOP"/>
    <property type="match status" value="1"/>
</dbReference>
<dbReference type="Pfam" id="PF01029">
    <property type="entry name" value="NusB"/>
    <property type="match status" value="1"/>
</dbReference>
<dbReference type="PANTHER" id="PTHR22807">
    <property type="entry name" value="NOP2 YEAST -RELATED NOL1/NOP2/FMU SUN DOMAIN-CONTAINING"/>
    <property type="match status" value="1"/>
</dbReference>
<dbReference type="GO" id="GO:0009383">
    <property type="term" value="F:rRNA (cytosine-C5-)-methyltransferase activity"/>
    <property type="evidence" value="ECO:0007669"/>
    <property type="project" value="TreeGrafter"/>
</dbReference>
<evidence type="ECO:0000256" key="10">
    <source>
        <dbReference type="ARBA" id="ARBA00022884"/>
    </source>
</evidence>
<evidence type="ECO:0000259" key="16">
    <source>
        <dbReference type="PROSITE" id="PS51686"/>
    </source>
</evidence>
<feature type="binding site" evidence="14">
    <location>
        <position position="342"/>
    </location>
    <ligand>
        <name>S-adenosyl-L-methionine</name>
        <dbReference type="ChEBI" id="CHEBI:59789"/>
    </ligand>
</feature>
<dbReference type="PROSITE" id="PS01153">
    <property type="entry name" value="NOL1_NOP2_SUN"/>
    <property type="match status" value="1"/>
</dbReference>
<evidence type="ECO:0000256" key="9">
    <source>
        <dbReference type="ARBA" id="ARBA00022691"/>
    </source>
</evidence>
<dbReference type="SUPFAM" id="SSF48013">
    <property type="entry name" value="NusB-like"/>
    <property type="match status" value="1"/>
</dbReference>
<evidence type="ECO:0000256" key="4">
    <source>
        <dbReference type="ARBA" id="ARBA00012140"/>
    </source>
</evidence>
<dbReference type="GO" id="GO:0003723">
    <property type="term" value="F:RNA binding"/>
    <property type="evidence" value="ECO:0007669"/>
    <property type="project" value="UniProtKB-UniRule"/>
</dbReference>
<feature type="region of interest" description="Disordered" evidence="15">
    <location>
        <begin position="1"/>
        <end position="40"/>
    </location>
</feature>
<evidence type="ECO:0000256" key="6">
    <source>
        <dbReference type="ARBA" id="ARBA00022552"/>
    </source>
</evidence>
<feature type="binding site" evidence="14">
    <location>
        <position position="314"/>
    </location>
    <ligand>
        <name>S-adenosyl-L-methionine</name>
        <dbReference type="ChEBI" id="CHEBI:59789"/>
    </ligand>
</feature>
<dbReference type="InterPro" id="IPR004573">
    <property type="entry name" value="rRNA_ssu_MeTfrase_B"/>
</dbReference>
<proteinExistence type="inferred from homology"/>
<accession>A0A5C5TZ72</accession>
<dbReference type="EMBL" id="VOHE01000004">
    <property type="protein sequence ID" value="TWT19007.1"/>
    <property type="molecule type" value="Genomic_DNA"/>
</dbReference>
<dbReference type="FunFam" id="3.30.70.1170:FF:000002">
    <property type="entry name" value="Ribosomal RNA small subunit methyltransferase B"/>
    <property type="match status" value="1"/>
</dbReference>
<keyword evidence="9 14" id="KW-0949">S-adenosyl-L-methionine</keyword>
<dbReference type="NCBIfam" id="TIGR00563">
    <property type="entry name" value="rsmB"/>
    <property type="match status" value="1"/>
</dbReference>
<dbReference type="SUPFAM" id="SSF53335">
    <property type="entry name" value="S-adenosyl-L-methionine-dependent methyltransferases"/>
    <property type="match status" value="1"/>
</dbReference>
<comment type="caution">
    <text evidence="17">The sequence shown here is derived from an EMBL/GenBank/DDBJ whole genome shotgun (WGS) entry which is preliminary data.</text>
</comment>
<comment type="catalytic activity">
    <reaction evidence="13">
        <text>cytidine(967) in 16S rRNA + S-adenosyl-L-methionine = 5-methylcytidine(967) in 16S rRNA + S-adenosyl-L-homocysteine + H(+)</text>
        <dbReference type="Rhea" id="RHEA:42748"/>
        <dbReference type="Rhea" id="RHEA-COMP:10219"/>
        <dbReference type="Rhea" id="RHEA-COMP:10220"/>
        <dbReference type="ChEBI" id="CHEBI:15378"/>
        <dbReference type="ChEBI" id="CHEBI:57856"/>
        <dbReference type="ChEBI" id="CHEBI:59789"/>
        <dbReference type="ChEBI" id="CHEBI:74483"/>
        <dbReference type="ChEBI" id="CHEBI:82748"/>
        <dbReference type="EC" id="2.1.1.176"/>
    </reaction>
</comment>
<feature type="compositionally biased region" description="Basic residues" evidence="15">
    <location>
        <begin position="1"/>
        <end position="28"/>
    </location>
</feature>
<keyword evidence="5" id="KW-0963">Cytoplasm</keyword>
<dbReference type="InterPro" id="IPR054728">
    <property type="entry name" value="RsmB-like_ferredoxin"/>
</dbReference>
<evidence type="ECO:0000256" key="8">
    <source>
        <dbReference type="ARBA" id="ARBA00022679"/>
    </source>
</evidence>
<feature type="domain" description="SAM-dependent MTase RsmB/NOP-type" evidence="16">
    <location>
        <begin position="201"/>
        <end position="472"/>
    </location>
</feature>
<dbReference type="PANTHER" id="PTHR22807:SF61">
    <property type="entry name" value="NOL1_NOP2_SUN FAMILY PROTEIN _ ANTITERMINATION NUSB DOMAIN-CONTAINING PROTEIN"/>
    <property type="match status" value="1"/>
</dbReference>
<evidence type="ECO:0000256" key="13">
    <source>
        <dbReference type="ARBA" id="ARBA00047283"/>
    </source>
</evidence>
<dbReference type="InterPro" id="IPR001678">
    <property type="entry name" value="MeTrfase_RsmB-F_NOP2_dom"/>
</dbReference>
<dbReference type="InterPro" id="IPR035926">
    <property type="entry name" value="NusB-like_sf"/>
</dbReference>
<gene>
    <name evidence="17" type="primary">rsmB</name>
    <name evidence="17" type="ORF">FQY79_10100</name>
</gene>
<dbReference type="GO" id="GO:0005829">
    <property type="term" value="C:cytosol"/>
    <property type="evidence" value="ECO:0007669"/>
    <property type="project" value="TreeGrafter"/>
</dbReference>
<evidence type="ECO:0000256" key="1">
    <source>
        <dbReference type="ARBA" id="ARBA00002724"/>
    </source>
</evidence>
<keyword evidence="10 14" id="KW-0694">RNA-binding</keyword>
<dbReference type="GO" id="GO:0070475">
    <property type="term" value="P:rRNA base methylation"/>
    <property type="evidence" value="ECO:0007669"/>
    <property type="project" value="TreeGrafter"/>
</dbReference>
<dbReference type="FunFam" id="3.40.50.150:FF:000022">
    <property type="entry name" value="Ribosomal RNA small subunit methyltransferase B"/>
    <property type="match status" value="1"/>
</dbReference>
<keyword evidence="8 14" id="KW-0808">Transferase</keyword>
<dbReference type="InterPro" id="IPR023267">
    <property type="entry name" value="RCMT"/>
</dbReference>
<dbReference type="InterPro" id="IPR029063">
    <property type="entry name" value="SAM-dependent_MTases_sf"/>
</dbReference>
<evidence type="ECO:0000256" key="7">
    <source>
        <dbReference type="ARBA" id="ARBA00022603"/>
    </source>
</evidence>
<dbReference type="Gene3D" id="3.30.70.1170">
    <property type="entry name" value="Sun protein, domain 3"/>
    <property type="match status" value="1"/>
</dbReference>
<evidence type="ECO:0000256" key="5">
    <source>
        <dbReference type="ARBA" id="ARBA00022490"/>
    </source>
</evidence>
<evidence type="ECO:0000313" key="17">
    <source>
        <dbReference type="EMBL" id="TWT19007.1"/>
    </source>
</evidence>
<dbReference type="GO" id="GO:0006355">
    <property type="term" value="P:regulation of DNA-templated transcription"/>
    <property type="evidence" value="ECO:0007669"/>
    <property type="project" value="InterPro"/>
</dbReference>
<keyword evidence="18" id="KW-1185">Reference proteome</keyword>
<dbReference type="InterPro" id="IPR049560">
    <property type="entry name" value="MeTrfase_RsmB-F_NOP2_cat"/>
</dbReference>
<organism evidence="17 18">
    <name type="scientific">Luteimonas wenzhouensis</name>
    <dbReference type="NCBI Taxonomy" id="2599615"/>
    <lineage>
        <taxon>Bacteria</taxon>
        <taxon>Pseudomonadati</taxon>
        <taxon>Pseudomonadota</taxon>
        <taxon>Gammaproteobacteria</taxon>
        <taxon>Lysobacterales</taxon>
        <taxon>Lysobacteraceae</taxon>
        <taxon>Luteimonas</taxon>
    </lineage>
</organism>
<dbReference type="InterPro" id="IPR018314">
    <property type="entry name" value="RsmB/NOL1/NOP2-like_CS"/>
</dbReference>
<sequence>MRRGRAAHPHAAARRRQGHHRRRLRQRAARAAPRPATVSGRALPPGVAVRVCAARVLDAVMHRGRSLKTELAQALPDLPDPRDRALVEAICFAALRQRARADAALAAWMPRPLPRRDAPLRALLHAGLAQLDPLALPAHAALAATVDAARALDRPHQAGLVNALLRRAQREGLPAAAPGDAWPQWLRARVREDWPGQAEAIFAASTQQAPTWLRVNRRRTTRDDYAARLREAGIEAQRVEGLPDALRVDAPVAPTTLPGFAEGDVSVQDGAAQCVADALAPPPGARVLDACAAPGGKSAHLLERDPALRLTAIDVDARRLRRVAETHARLGVGEGARLLAADAAEPKAWWDGEPFDAVLVDAPCSATGIVRRQPDVLLHRRPSDVDALVALQSRLLEALWPLLAPGGRLVYATCSILRVENEAQVAAFLARTPDASAQALDTTFGHASGAGRQRLPGEDGMDGFFYAALVKAG</sequence>
<feature type="binding site" evidence="14">
    <location>
        <position position="361"/>
    </location>
    <ligand>
        <name>S-adenosyl-L-methionine</name>
        <dbReference type="ChEBI" id="CHEBI:59789"/>
    </ligand>
</feature>
<reference evidence="17 18" key="1">
    <citation type="submission" date="2019-07" db="EMBL/GenBank/DDBJ databases">
        <title>Luteimonas sp. YD-1 nov., isolated from acidic soil.</title>
        <authorList>
            <person name="Zhou J."/>
        </authorList>
    </citation>
    <scope>NUCLEOTIDE SEQUENCE [LARGE SCALE GENOMIC DNA]</scope>
    <source>
        <strain evidence="17 18">YD-1</strain>
    </source>
</reference>
<dbReference type="OrthoDB" id="9810297at2"/>
<evidence type="ECO:0000256" key="2">
    <source>
        <dbReference type="ARBA" id="ARBA00004496"/>
    </source>
</evidence>
<evidence type="ECO:0000256" key="11">
    <source>
        <dbReference type="ARBA" id="ARBA00030399"/>
    </source>
</evidence>
<evidence type="ECO:0000256" key="3">
    <source>
        <dbReference type="ARBA" id="ARBA00007494"/>
    </source>
</evidence>
<dbReference type="Pfam" id="PF01189">
    <property type="entry name" value="Methyltr_RsmB-F"/>
    <property type="match status" value="1"/>
</dbReference>
<name>A0A5C5TZ72_9GAMM</name>
<protein>
    <recommendedName>
        <fullName evidence="4">16S rRNA (cytosine(967)-C(5))-methyltransferase</fullName>
        <ecNumber evidence="4">2.1.1.176</ecNumber>
    </recommendedName>
    <alternativeName>
        <fullName evidence="11">16S rRNA m5C967 methyltransferase</fullName>
    </alternativeName>
    <alternativeName>
        <fullName evidence="12">rRNA (cytosine-C(5)-)-methyltransferase RsmB</fullName>
    </alternativeName>
</protein>
<feature type="active site" description="Nucleophile" evidence="14">
    <location>
        <position position="414"/>
    </location>
</feature>
<comment type="subcellular location">
    <subcellularLocation>
        <location evidence="2">Cytoplasm</location>
    </subcellularLocation>
</comment>
<evidence type="ECO:0000256" key="14">
    <source>
        <dbReference type="PROSITE-ProRule" id="PRU01023"/>
    </source>
</evidence>
<dbReference type="AlphaFoldDB" id="A0A5C5TZ72"/>
<dbReference type="Pfam" id="PF22458">
    <property type="entry name" value="RsmF-B_ferredox"/>
    <property type="match status" value="1"/>
</dbReference>
<comment type="similarity">
    <text evidence="3 14">Belongs to the class I-like SAM-binding methyltransferase superfamily. RsmB/NOP family.</text>
</comment>
<feature type="binding site" evidence="14">
    <location>
        <begin position="291"/>
        <end position="297"/>
    </location>
    <ligand>
        <name>S-adenosyl-L-methionine</name>
        <dbReference type="ChEBI" id="CHEBI:59789"/>
    </ligand>
</feature>
<dbReference type="Gene3D" id="1.10.940.10">
    <property type="entry name" value="NusB-like"/>
    <property type="match status" value="1"/>
</dbReference>
<dbReference type="Gene3D" id="3.40.50.150">
    <property type="entry name" value="Vaccinia Virus protein VP39"/>
    <property type="match status" value="1"/>
</dbReference>
<dbReference type="NCBIfam" id="NF008149">
    <property type="entry name" value="PRK10901.1"/>
    <property type="match status" value="1"/>
</dbReference>
<keyword evidence="7 14" id="KW-0489">Methyltransferase</keyword>
<comment type="function">
    <text evidence="1">Specifically methylates the cytosine at position 967 (m5C967) of 16S rRNA.</text>
</comment>